<dbReference type="PANTHER" id="PTHR12461:SF99">
    <property type="entry name" value="BIFUNCTIONAL PEPTIDASE AND (3S)-LYSYL HYDROXYLASE JMJD7"/>
    <property type="match status" value="1"/>
</dbReference>
<accession>A0AAN7AN68</accession>
<dbReference type="PANTHER" id="PTHR12461">
    <property type="entry name" value="HYPOXIA-INDUCIBLE FACTOR 1 ALPHA INHIBITOR-RELATED"/>
    <property type="match status" value="1"/>
</dbReference>
<dbReference type="PROSITE" id="PS51184">
    <property type="entry name" value="JMJC"/>
    <property type="match status" value="1"/>
</dbReference>
<keyword evidence="5" id="KW-1185">Reference proteome</keyword>
<keyword evidence="1" id="KW-0175">Coiled coil</keyword>
<dbReference type="SMART" id="SM00558">
    <property type="entry name" value="JmjC"/>
    <property type="match status" value="1"/>
</dbReference>
<evidence type="ECO:0000256" key="1">
    <source>
        <dbReference type="SAM" id="Coils"/>
    </source>
</evidence>
<dbReference type="AlphaFoldDB" id="A0AAN7AN68"/>
<dbReference type="SUPFAM" id="SSF51197">
    <property type="entry name" value="Clavaminate synthase-like"/>
    <property type="match status" value="1"/>
</dbReference>
<dbReference type="Proteomes" id="UP001302126">
    <property type="component" value="Unassembled WGS sequence"/>
</dbReference>
<feature type="region of interest" description="Disordered" evidence="2">
    <location>
        <begin position="328"/>
        <end position="361"/>
    </location>
</feature>
<dbReference type="Gene3D" id="2.60.120.10">
    <property type="entry name" value="Jelly Rolls"/>
    <property type="match status" value="1"/>
</dbReference>
<proteinExistence type="predicted"/>
<name>A0AAN7AN68_9PEZI</name>
<feature type="coiled-coil region" evidence="1">
    <location>
        <begin position="361"/>
        <end position="388"/>
    </location>
</feature>
<reference evidence="4" key="2">
    <citation type="submission" date="2023-05" db="EMBL/GenBank/DDBJ databases">
        <authorList>
            <consortium name="Lawrence Berkeley National Laboratory"/>
            <person name="Steindorff A."/>
            <person name="Hensen N."/>
            <person name="Bonometti L."/>
            <person name="Westerberg I."/>
            <person name="Brannstrom I.O."/>
            <person name="Guillou S."/>
            <person name="Cros-Aarteil S."/>
            <person name="Calhoun S."/>
            <person name="Haridas S."/>
            <person name="Kuo A."/>
            <person name="Mondo S."/>
            <person name="Pangilinan J."/>
            <person name="Riley R."/>
            <person name="Labutti K."/>
            <person name="Andreopoulos B."/>
            <person name="Lipzen A."/>
            <person name="Chen C."/>
            <person name="Yanf M."/>
            <person name="Daum C."/>
            <person name="Ng V."/>
            <person name="Clum A."/>
            <person name="Ohm R."/>
            <person name="Martin F."/>
            <person name="Silar P."/>
            <person name="Natvig D."/>
            <person name="Lalanne C."/>
            <person name="Gautier V."/>
            <person name="Ament-Velasquez S.L."/>
            <person name="Kruys A."/>
            <person name="Hutchinson M.I."/>
            <person name="Powell A.J."/>
            <person name="Barry K."/>
            <person name="Miller A.N."/>
            <person name="Grigoriev I.V."/>
            <person name="Debuchy R."/>
            <person name="Gladieux P."/>
            <person name="Thoren M.H."/>
            <person name="Johannesson H."/>
        </authorList>
    </citation>
    <scope>NUCLEOTIDE SEQUENCE</scope>
    <source>
        <strain evidence="4">PSN309</strain>
    </source>
</reference>
<evidence type="ECO:0000313" key="4">
    <source>
        <dbReference type="EMBL" id="KAK4192894.1"/>
    </source>
</evidence>
<dbReference type="InterPro" id="IPR041667">
    <property type="entry name" value="Cupin_8"/>
</dbReference>
<organism evidence="4 5">
    <name type="scientific">Podospora australis</name>
    <dbReference type="NCBI Taxonomy" id="1536484"/>
    <lineage>
        <taxon>Eukaryota</taxon>
        <taxon>Fungi</taxon>
        <taxon>Dikarya</taxon>
        <taxon>Ascomycota</taxon>
        <taxon>Pezizomycotina</taxon>
        <taxon>Sordariomycetes</taxon>
        <taxon>Sordariomycetidae</taxon>
        <taxon>Sordariales</taxon>
        <taxon>Podosporaceae</taxon>
        <taxon>Podospora</taxon>
    </lineage>
</organism>
<dbReference type="InterPro" id="IPR014710">
    <property type="entry name" value="RmlC-like_jellyroll"/>
</dbReference>
<dbReference type="InterPro" id="IPR003347">
    <property type="entry name" value="JmjC_dom"/>
</dbReference>
<comment type="caution">
    <text evidence="4">The sequence shown here is derived from an EMBL/GenBank/DDBJ whole genome shotgun (WGS) entry which is preliminary data.</text>
</comment>
<evidence type="ECO:0000259" key="3">
    <source>
        <dbReference type="PROSITE" id="PS51184"/>
    </source>
</evidence>
<gene>
    <name evidence="4" type="ORF">QBC35DRAFT_482051</name>
</gene>
<feature type="domain" description="JmjC" evidence="3">
    <location>
        <begin position="142"/>
        <end position="319"/>
    </location>
</feature>
<dbReference type="EMBL" id="MU864352">
    <property type="protein sequence ID" value="KAK4192894.1"/>
    <property type="molecule type" value="Genomic_DNA"/>
</dbReference>
<reference evidence="4" key="1">
    <citation type="journal article" date="2023" name="Mol. Phylogenet. Evol.">
        <title>Genome-scale phylogeny and comparative genomics of the fungal order Sordariales.</title>
        <authorList>
            <person name="Hensen N."/>
            <person name="Bonometti L."/>
            <person name="Westerberg I."/>
            <person name="Brannstrom I.O."/>
            <person name="Guillou S."/>
            <person name="Cros-Aarteil S."/>
            <person name="Calhoun S."/>
            <person name="Haridas S."/>
            <person name="Kuo A."/>
            <person name="Mondo S."/>
            <person name="Pangilinan J."/>
            <person name="Riley R."/>
            <person name="LaButti K."/>
            <person name="Andreopoulos B."/>
            <person name="Lipzen A."/>
            <person name="Chen C."/>
            <person name="Yan M."/>
            <person name="Daum C."/>
            <person name="Ng V."/>
            <person name="Clum A."/>
            <person name="Steindorff A."/>
            <person name="Ohm R.A."/>
            <person name="Martin F."/>
            <person name="Silar P."/>
            <person name="Natvig D.O."/>
            <person name="Lalanne C."/>
            <person name="Gautier V."/>
            <person name="Ament-Velasquez S.L."/>
            <person name="Kruys A."/>
            <person name="Hutchinson M.I."/>
            <person name="Powell A.J."/>
            <person name="Barry K."/>
            <person name="Miller A.N."/>
            <person name="Grigoriev I.V."/>
            <person name="Debuchy R."/>
            <person name="Gladieux P."/>
            <person name="Hiltunen Thoren M."/>
            <person name="Johannesson H."/>
        </authorList>
    </citation>
    <scope>NUCLEOTIDE SEQUENCE</scope>
    <source>
        <strain evidence="4">PSN309</strain>
    </source>
</reference>
<feature type="compositionally biased region" description="Acidic residues" evidence="2">
    <location>
        <begin position="331"/>
        <end position="340"/>
    </location>
</feature>
<evidence type="ECO:0000256" key="2">
    <source>
        <dbReference type="SAM" id="MobiDB-lite"/>
    </source>
</evidence>
<protein>
    <submittedName>
        <fullName evidence="4">JmjC domain-containing protein 7</fullName>
    </submittedName>
</protein>
<sequence>MEDTDNQDPIAELIENYHELNSSAVHELHEEPSPLEFMRYVAKNTPFVVRGAAANWQATRTWNVGFLKEVLGEETVNVAVTPAGNADAPTLHTTPDGTSSLVFAKPHEEDQAFPTFIDYLTTQSLSSSEREIRYAQTQNDNLRNEYLPLFSHVPPSIPFARIALDKQPDAINLWIGNDRSVTALHKDNYENIYVQIAGKKHFVLLPPICHPCINEQHLQPAHYVRSSSSSSLDLVVETEEPKVPFATWDPDQPFLNETEYSCLAEPMRVTLEPGDMLYLPCMWYHKVSQSCSPEGMCVAVNYWYDMDFAGPLFPLTTFVKSVYKKEKEKEDDAAEDENPEGDGNGYANDNHDDDSDRETRRAAIFERIAQLRAEREEALHKLAAEKEERHT</sequence>
<dbReference type="Pfam" id="PF13621">
    <property type="entry name" value="Cupin_8"/>
    <property type="match status" value="1"/>
</dbReference>
<evidence type="ECO:0000313" key="5">
    <source>
        <dbReference type="Proteomes" id="UP001302126"/>
    </source>
</evidence>